<name>A0A835JMP4_9ROSI</name>
<dbReference type="PANTHER" id="PTHR34222">
    <property type="entry name" value="GAG_PRE-INTEGRS DOMAIN-CONTAINING PROTEIN"/>
    <property type="match status" value="1"/>
</dbReference>
<evidence type="ECO:0008006" key="3">
    <source>
        <dbReference type="Google" id="ProtNLM"/>
    </source>
</evidence>
<dbReference type="PANTHER" id="PTHR34222:SF43">
    <property type="entry name" value="RETROTRANSPOSON GAG DOMAIN-CONTAINING PROTEIN"/>
    <property type="match status" value="1"/>
</dbReference>
<accession>A0A835JMP4</accession>
<reference evidence="1 2" key="1">
    <citation type="submission" date="2020-10" db="EMBL/GenBank/DDBJ databases">
        <title>Plant Genome Project.</title>
        <authorList>
            <person name="Zhang R.-G."/>
        </authorList>
    </citation>
    <scope>NUCLEOTIDE SEQUENCE [LARGE SCALE GENOMIC DNA]</scope>
    <source>
        <strain evidence="1">FAFU-HL-1</strain>
        <tissue evidence="1">Leaf</tissue>
    </source>
</reference>
<evidence type="ECO:0000313" key="2">
    <source>
        <dbReference type="Proteomes" id="UP000657918"/>
    </source>
</evidence>
<proteinExistence type="predicted"/>
<organism evidence="1 2">
    <name type="scientific">Salix dunnii</name>
    <dbReference type="NCBI Taxonomy" id="1413687"/>
    <lineage>
        <taxon>Eukaryota</taxon>
        <taxon>Viridiplantae</taxon>
        <taxon>Streptophyta</taxon>
        <taxon>Embryophyta</taxon>
        <taxon>Tracheophyta</taxon>
        <taxon>Spermatophyta</taxon>
        <taxon>Magnoliopsida</taxon>
        <taxon>eudicotyledons</taxon>
        <taxon>Gunneridae</taxon>
        <taxon>Pentapetalae</taxon>
        <taxon>rosids</taxon>
        <taxon>fabids</taxon>
        <taxon>Malpighiales</taxon>
        <taxon>Salicaceae</taxon>
        <taxon>Saliceae</taxon>
        <taxon>Salix</taxon>
    </lineage>
</organism>
<comment type="caution">
    <text evidence="1">The sequence shown here is derived from an EMBL/GenBank/DDBJ whole genome shotgun (WGS) entry which is preliminary data.</text>
</comment>
<keyword evidence="2" id="KW-1185">Reference proteome</keyword>
<dbReference type="OrthoDB" id="1747146at2759"/>
<sequence length="194" mass="21992">MTSEIMKRYFHLRIAREILSALAKTFYDEYDETQIFALKQCAFSIRQSSRFLSTYYGEILCMDPSMDLESTYAYIRWEANHRIILTSDLTAPDSVAMLAHRNIPPVRHFGSMATSRSIDIGNKQDGSFRYCTHCGDTGHTKSCCYDLIRYPEWWDLSKAPKHKGKTLPTTSSVSTAIAKISAPNTDATALHISS</sequence>
<protein>
    <recommendedName>
        <fullName evidence="3">CCHC-type domain-containing protein</fullName>
    </recommendedName>
</protein>
<gene>
    <name evidence="1" type="ORF">SADUNF_Sadunf12G0027800</name>
</gene>
<evidence type="ECO:0000313" key="1">
    <source>
        <dbReference type="EMBL" id="KAF9671249.1"/>
    </source>
</evidence>
<dbReference type="EMBL" id="JADGMS010000012">
    <property type="protein sequence ID" value="KAF9671249.1"/>
    <property type="molecule type" value="Genomic_DNA"/>
</dbReference>
<dbReference type="Proteomes" id="UP000657918">
    <property type="component" value="Unassembled WGS sequence"/>
</dbReference>
<dbReference type="AlphaFoldDB" id="A0A835JMP4"/>